<evidence type="ECO:0000313" key="2">
    <source>
        <dbReference type="EMBL" id="TGE08250.1"/>
    </source>
</evidence>
<organism evidence="2 3">
    <name type="scientific">Hymenobacter fodinae</name>
    <dbReference type="NCBI Taxonomy" id="2510796"/>
    <lineage>
        <taxon>Bacteria</taxon>
        <taxon>Pseudomonadati</taxon>
        <taxon>Bacteroidota</taxon>
        <taxon>Cytophagia</taxon>
        <taxon>Cytophagales</taxon>
        <taxon>Hymenobacteraceae</taxon>
        <taxon>Hymenobacter</taxon>
    </lineage>
</organism>
<gene>
    <name evidence="2" type="ORF">EU556_11040</name>
</gene>
<dbReference type="Proteomes" id="UP000298337">
    <property type="component" value="Unassembled WGS sequence"/>
</dbReference>
<accession>A0A4Z0P8C3</accession>
<comment type="caution">
    <text evidence="2">The sequence shown here is derived from an EMBL/GenBank/DDBJ whole genome shotgun (WGS) entry which is preliminary data.</text>
</comment>
<evidence type="ECO:0000313" key="3">
    <source>
        <dbReference type="Proteomes" id="UP000298337"/>
    </source>
</evidence>
<dbReference type="OrthoDB" id="893553at2"/>
<sequence length="175" mass="20398">MKKPLLLRLADYYERRENEQKLLQLAKYSEKLLLYYLNQVPCVFAYRLADTPENRKRGRAGQLSGYRTGVRNPNFIPASKQAKTNGFGTRYYDEGRQNWRSWRSGNLVTVTAFWSVEQQRFVETPEEAGIVAGVEFKAKPLREPVVSQAKADRIAKREAAKRERETIRKNLKARK</sequence>
<keyword evidence="3" id="KW-1185">Reference proteome</keyword>
<proteinExistence type="predicted"/>
<dbReference type="RefSeq" id="WP_135434098.1">
    <property type="nucleotide sequence ID" value="NZ_SRLA01000002.1"/>
</dbReference>
<reference evidence="2 3" key="1">
    <citation type="submission" date="2019-04" db="EMBL/GenBank/DDBJ databases">
        <authorList>
            <person name="Feng G."/>
            <person name="Zhang J."/>
            <person name="Zhu H."/>
        </authorList>
    </citation>
    <scope>NUCLEOTIDE SEQUENCE [LARGE SCALE GENOMIC DNA]</scope>
    <source>
        <strain evidence="2 3">92R-1</strain>
    </source>
</reference>
<evidence type="ECO:0000256" key="1">
    <source>
        <dbReference type="SAM" id="MobiDB-lite"/>
    </source>
</evidence>
<dbReference type="AlphaFoldDB" id="A0A4Z0P8C3"/>
<feature type="region of interest" description="Disordered" evidence="1">
    <location>
        <begin position="155"/>
        <end position="175"/>
    </location>
</feature>
<feature type="compositionally biased region" description="Basic and acidic residues" evidence="1">
    <location>
        <begin position="155"/>
        <end position="168"/>
    </location>
</feature>
<protein>
    <submittedName>
        <fullName evidence="2">Uncharacterized protein</fullName>
    </submittedName>
</protein>
<name>A0A4Z0P8C3_9BACT</name>
<dbReference type="EMBL" id="SRLA01000002">
    <property type="protein sequence ID" value="TGE08250.1"/>
    <property type="molecule type" value="Genomic_DNA"/>
</dbReference>